<organism evidence="3 4">
    <name type="scientific">Pseudo-nitzschia multistriata</name>
    <dbReference type="NCBI Taxonomy" id="183589"/>
    <lineage>
        <taxon>Eukaryota</taxon>
        <taxon>Sar</taxon>
        <taxon>Stramenopiles</taxon>
        <taxon>Ochrophyta</taxon>
        <taxon>Bacillariophyta</taxon>
        <taxon>Bacillariophyceae</taxon>
        <taxon>Bacillariophycidae</taxon>
        <taxon>Bacillariales</taxon>
        <taxon>Bacillariaceae</taxon>
        <taxon>Pseudo-nitzschia</taxon>
    </lineage>
</organism>
<evidence type="ECO:0000259" key="2">
    <source>
        <dbReference type="PROSITE" id="PS50059"/>
    </source>
</evidence>
<dbReference type="InterPro" id="IPR044208">
    <property type="entry name" value="FKBP19-like"/>
</dbReference>
<dbReference type="GO" id="GO:0003755">
    <property type="term" value="F:peptidyl-prolyl cis-trans isomerase activity"/>
    <property type="evidence" value="ECO:0007669"/>
    <property type="project" value="UniProtKB-KW"/>
</dbReference>
<dbReference type="EC" id="5.2.1.8" evidence="1"/>
<dbReference type="SUPFAM" id="SSF54534">
    <property type="entry name" value="FKBP-like"/>
    <property type="match status" value="1"/>
</dbReference>
<proteinExistence type="predicted"/>
<dbReference type="PANTHER" id="PTHR47717:SF1">
    <property type="entry name" value="PEPTIDYL-PROLYL CIS-TRANS ISOMERASE FKBP19, CHLOROPLASTIC"/>
    <property type="match status" value="1"/>
</dbReference>
<keyword evidence="1" id="KW-0697">Rotamase</keyword>
<dbReference type="AlphaFoldDB" id="A0A448ZCE2"/>
<protein>
    <recommendedName>
        <fullName evidence="1">peptidylprolyl isomerase</fullName>
        <ecNumber evidence="1">5.2.1.8</ecNumber>
    </recommendedName>
</protein>
<feature type="domain" description="PPIase FKBP-type" evidence="2">
    <location>
        <begin position="134"/>
        <end position="202"/>
    </location>
</feature>
<evidence type="ECO:0000313" key="4">
    <source>
        <dbReference type="Proteomes" id="UP000291116"/>
    </source>
</evidence>
<gene>
    <name evidence="3" type="ORF">PSNMU_V1.4_AUG-EV-PASAV3_0065440</name>
</gene>
<dbReference type="GO" id="GO:0009579">
    <property type="term" value="C:thylakoid"/>
    <property type="evidence" value="ECO:0007669"/>
    <property type="project" value="TreeGrafter"/>
</dbReference>
<evidence type="ECO:0000256" key="1">
    <source>
        <dbReference type="PROSITE-ProRule" id="PRU00277"/>
    </source>
</evidence>
<reference evidence="3 4" key="1">
    <citation type="submission" date="2019-01" db="EMBL/GenBank/DDBJ databases">
        <authorList>
            <person name="Ferrante I. M."/>
        </authorList>
    </citation>
    <scope>NUCLEOTIDE SEQUENCE [LARGE SCALE GENOMIC DNA]</scope>
    <source>
        <strain evidence="3 4">B856</strain>
    </source>
</reference>
<dbReference type="Proteomes" id="UP000291116">
    <property type="component" value="Unassembled WGS sequence"/>
</dbReference>
<keyword evidence="4" id="KW-1185">Reference proteome</keyword>
<name>A0A448ZCE2_9STRA</name>
<keyword evidence="1" id="KW-0413">Isomerase</keyword>
<dbReference type="InterPro" id="IPR001179">
    <property type="entry name" value="PPIase_FKBP_dom"/>
</dbReference>
<comment type="catalytic activity">
    <reaction evidence="1">
        <text>[protein]-peptidylproline (omega=180) = [protein]-peptidylproline (omega=0)</text>
        <dbReference type="Rhea" id="RHEA:16237"/>
        <dbReference type="Rhea" id="RHEA-COMP:10747"/>
        <dbReference type="Rhea" id="RHEA-COMP:10748"/>
        <dbReference type="ChEBI" id="CHEBI:83833"/>
        <dbReference type="ChEBI" id="CHEBI:83834"/>
        <dbReference type="EC" id="5.2.1.8"/>
    </reaction>
</comment>
<evidence type="ECO:0000313" key="3">
    <source>
        <dbReference type="EMBL" id="VEU39688.1"/>
    </source>
</evidence>
<dbReference type="PROSITE" id="PS50059">
    <property type="entry name" value="FKBP_PPIASE"/>
    <property type="match status" value="1"/>
</dbReference>
<dbReference type="EMBL" id="CAACVS010000230">
    <property type="protein sequence ID" value="VEU39688.1"/>
    <property type="molecule type" value="Genomic_DNA"/>
</dbReference>
<dbReference type="OrthoDB" id="77911at2759"/>
<accession>A0A448ZCE2</accession>
<dbReference type="Pfam" id="PF00254">
    <property type="entry name" value="FKBP_C"/>
    <property type="match status" value="1"/>
</dbReference>
<dbReference type="Gene3D" id="3.10.50.40">
    <property type="match status" value="1"/>
</dbReference>
<dbReference type="InterPro" id="IPR046357">
    <property type="entry name" value="PPIase_dom_sf"/>
</dbReference>
<dbReference type="PANTHER" id="PTHR47717">
    <property type="entry name" value="PEPTIDYL-PROLYL CIS-TRANS ISOMERASE FKBP19, CHLOROPLASTIC"/>
    <property type="match status" value="1"/>
</dbReference>
<sequence length="270" mass="29147">MHEREDLSPFSTKIFKNAMRQSTLYCCSVLLSAVGTGPAMVDAFAPALQEQSNPIRLQATTKDSDSIDIDRRGVFRTAATAAVAAIAGTSISLPANANQAEGVNLQQYEDFTKAPEGFSYRDVNVGTGVSPSIGDRVVYEWSGYTIGYFGRPFEAKGGPQGGAFDKNQDYSRTVLGKGEVVKGLELAMQSMKVGGIRQIIVPYGELGYPSTKEDASHDKIGPKPTTFSGERALNFVLDNPRVDRTLLFNVKMIRVDKADGKGGFTRGEKA</sequence>
<dbReference type="GO" id="GO:0009507">
    <property type="term" value="C:chloroplast"/>
    <property type="evidence" value="ECO:0007669"/>
    <property type="project" value="TreeGrafter"/>
</dbReference>